<evidence type="ECO:0000313" key="1">
    <source>
        <dbReference type="EMBL" id="JAP16911.1"/>
    </source>
</evidence>
<dbReference type="AlphaFoldDB" id="A0A0V0H979"/>
<protein>
    <submittedName>
        <fullName evidence="1">Putative ovule protein</fullName>
    </submittedName>
</protein>
<name>A0A0V0H979_SOLCH</name>
<dbReference type="EMBL" id="GEDG01023212">
    <property type="protein sequence ID" value="JAP16911.1"/>
    <property type="molecule type" value="Transcribed_RNA"/>
</dbReference>
<reference evidence="1" key="1">
    <citation type="submission" date="2015-12" db="EMBL/GenBank/DDBJ databases">
        <title>Gene expression during late stages of embryo sac development: a critical building block for successful pollen-pistil interactions.</title>
        <authorList>
            <person name="Liu Y."/>
            <person name="Joly V."/>
            <person name="Sabar M."/>
            <person name="Matton D.P."/>
        </authorList>
    </citation>
    <scope>NUCLEOTIDE SEQUENCE</scope>
</reference>
<proteinExistence type="predicted"/>
<sequence>MGRYRGKDYLSKKRREKEIWFSMYDTESSTLRGTFWLYQKFTKSKRRASLIQIDFPSFKCSSIPLSKVPNKGKKKLWSHSLHVLLLNYLCITSLPCN</sequence>
<accession>A0A0V0H979</accession>
<organism evidence="1">
    <name type="scientific">Solanum chacoense</name>
    <name type="common">Chaco potato</name>
    <dbReference type="NCBI Taxonomy" id="4108"/>
    <lineage>
        <taxon>Eukaryota</taxon>
        <taxon>Viridiplantae</taxon>
        <taxon>Streptophyta</taxon>
        <taxon>Embryophyta</taxon>
        <taxon>Tracheophyta</taxon>
        <taxon>Spermatophyta</taxon>
        <taxon>Magnoliopsida</taxon>
        <taxon>eudicotyledons</taxon>
        <taxon>Gunneridae</taxon>
        <taxon>Pentapetalae</taxon>
        <taxon>asterids</taxon>
        <taxon>lamiids</taxon>
        <taxon>Solanales</taxon>
        <taxon>Solanaceae</taxon>
        <taxon>Solanoideae</taxon>
        <taxon>Solaneae</taxon>
        <taxon>Solanum</taxon>
    </lineage>
</organism>